<dbReference type="GO" id="GO:0031418">
    <property type="term" value="F:L-ascorbic acid binding"/>
    <property type="evidence" value="ECO:0007669"/>
    <property type="project" value="UniProtKB-KW"/>
</dbReference>
<evidence type="ECO:0000259" key="7">
    <source>
        <dbReference type="PROSITE" id="PS51471"/>
    </source>
</evidence>
<dbReference type="OrthoDB" id="1736837at2759"/>
<evidence type="ECO:0000256" key="4">
    <source>
        <dbReference type="ARBA" id="ARBA00022964"/>
    </source>
</evidence>
<dbReference type="GeneID" id="752784"/>
<dbReference type="KEGG" id="spu:752784"/>
<keyword evidence="9" id="KW-1185">Reference proteome</keyword>
<dbReference type="PROSITE" id="PS51471">
    <property type="entry name" value="FE2OG_OXY"/>
    <property type="match status" value="1"/>
</dbReference>
<evidence type="ECO:0000256" key="5">
    <source>
        <dbReference type="ARBA" id="ARBA00023002"/>
    </source>
</evidence>
<reference evidence="9" key="1">
    <citation type="submission" date="2015-02" db="EMBL/GenBank/DDBJ databases">
        <title>Genome sequencing for Strongylocentrotus purpuratus.</title>
        <authorList>
            <person name="Murali S."/>
            <person name="Liu Y."/>
            <person name="Vee V."/>
            <person name="English A."/>
            <person name="Wang M."/>
            <person name="Skinner E."/>
            <person name="Han Y."/>
            <person name="Muzny D.M."/>
            <person name="Worley K.C."/>
            <person name="Gibbs R.A."/>
        </authorList>
    </citation>
    <scope>NUCLEOTIDE SEQUENCE</scope>
</reference>
<dbReference type="AlphaFoldDB" id="A0A7M7G0L0"/>
<comment type="cofactor">
    <cofactor evidence="1">
        <name>L-ascorbate</name>
        <dbReference type="ChEBI" id="CHEBI:38290"/>
    </cofactor>
</comment>
<evidence type="ECO:0000256" key="6">
    <source>
        <dbReference type="ARBA" id="ARBA00023004"/>
    </source>
</evidence>
<evidence type="ECO:0000313" key="9">
    <source>
        <dbReference type="Proteomes" id="UP000007110"/>
    </source>
</evidence>
<dbReference type="InParanoid" id="A0A7M7G0L0"/>
<dbReference type="GO" id="GO:0016705">
    <property type="term" value="F:oxidoreductase activity, acting on paired donors, with incorporation or reduction of molecular oxygen"/>
    <property type="evidence" value="ECO:0007669"/>
    <property type="project" value="InterPro"/>
</dbReference>
<dbReference type="InterPro" id="IPR006620">
    <property type="entry name" value="Pro_4_hyd_alph"/>
</dbReference>
<dbReference type="Proteomes" id="UP000007110">
    <property type="component" value="Unassembled WGS sequence"/>
</dbReference>
<feature type="domain" description="Fe2OG dioxygenase" evidence="7">
    <location>
        <begin position="218"/>
        <end position="312"/>
    </location>
</feature>
<dbReference type="RefSeq" id="XP_001180150.3">
    <property type="nucleotide sequence ID" value="XM_001180150.4"/>
</dbReference>
<dbReference type="PANTHER" id="PTHR24014:SF4">
    <property type="entry name" value="2-OXOGLUTARATE AND IRON-DEPENDENT OXYGENASE DOMAIN-CONTAINING PROTEIN 2"/>
    <property type="match status" value="1"/>
</dbReference>
<sequence length="361" mass="41283">MAAGAAVVNSVERFWVCGCFFTHNIFLKKYKQHVTYFDDSNLFKSTWREALMKRGCKDEDELDAALIKVKAEVERRKQRGIQLLERKEKISAGYKPLHPPLYTLQESYLAPEFLKIVEYCQSNDATEEGLAKRLTRENASQVFSFPVFTAEFCDRFVEEITHFENSPLPKGRPNTMNNYGVLLMELGFDGNFLNPLRMDYLAPIASLLYPDVGGNSLDSHRAFIVKYKLGEDVDLNYHFDNAEVTINVSLGKEFSDGELYFGDMRQMPRDETKYARFEHKKTIGLLHRGQHMHGAMPISEGERYNLIIWMRSSQQRNQLCPMCDEKPDLVESVGYGDGFTDEGGTEEGSPSHETVEMCAAL</sequence>
<dbReference type="CTD" id="79676"/>
<keyword evidence="4" id="KW-0223">Dioxygenase</keyword>
<dbReference type="GO" id="GO:0051213">
    <property type="term" value="F:dioxygenase activity"/>
    <property type="evidence" value="ECO:0007669"/>
    <property type="project" value="UniProtKB-KW"/>
</dbReference>
<dbReference type="PANTHER" id="PTHR24014">
    <property type="entry name" value="2-OXOGLUTARATE AND IRON-DEPENDENT OXYGENASE DOMAIN-CONTAINING PROTEIN 2"/>
    <property type="match status" value="1"/>
</dbReference>
<organism evidence="8 9">
    <name type="scientific">Strongylocentrotus purpuratus</name>
    <name type="common">Purple sea urchin</name>
    <dbReference type="NCBI Taxonomy" id="7668"/>
    <lineage>
        <taxon>Eukaryota</taxon>
        <taxon>Metazoa</taxon>
        <taxon>Echinodermata</taxon>
        <taxon>Eleutherozoa</taxon>
        <taxon>Echinozoa</taxon>
        <taxon>Echinoidea</taxon>
        <taxon>Euechinoidea</taxon>
        <taxon>Echinacea</taxon>
        <taxon>Camarodonta</taxon>
        <taxon>Echinidea</taxon>
        <taxon>Strongylocentrotidae</taxon>
        <taxon>Strongylocentrotus</taxon>
    </lineage>
</organism>
<proteinExistence type="predicted"/>
<keyword evidence="2" id="KW-0479">Metal-binding</keyword>
<dbReference type="GO" id="GO:0005506">
    <property type="term" value="F:iron ion binding"/>
    <property type="evidence" value="ECO:0007669"/>
    <property type="project" value="InterPro"/>
</dbReference>
<evidence type="ECO:0000256" key="2">
    <source>
        <dbReference type="ARBA" id="ARBA00022723"/>
    </source>
</evidence>
<accession>A0A7M7G0L0</accession>
<keyword evidence="3" id="KW-0847">Vitamin C</keyword>
<name>A0A7M7G0L0_STRPU</name>
<keyword evidence="5" id="KW-0560">Oxidoreductase</keyword>
<dbReference type="EnsemblMetazoa" id="XM_001180150">
    <property type="protein sequence ID" value="XP_001180150"/>
    <property type="gene ID" value="LOC752784"/>
</dbReference>
<dbReference type="InterPro" id="IPR005123">
    <property type="entry name" value="Oxoglu/Fe-dep_dioxygenase_dom"/>
</dbReference>
<dbReference type="FunCoup" id="A0A7M7G0L0">
    <property type="interactions" value="124"/>
</dbReference>
<evidence type="ECO:0000256" key="1">
    <source>
        <dbReference type="ARBA" id="ARBA00001961"/>
    </source>
</evidence>
<evidence type="ECO:0000256" key="3">
    <source>
        <dbReference type="ARBA" id="ARBA00022896"/>
    </source>
</evidence>
<dbReference type="Gene3D" id="2.60.120.620">
    <property type="entry name" value="q2cbj1_9rhob like domain"/>
    <property type="match status" value="1"/>
</dbReference>
<evidence type="ECO:0000313" key="8">
    <source>
        <dbReference type="EnsemblMetazoa" id="XP_001180150"/>
    </source>
</evidence>
<dbReference type="SMART" id="SM00702">
    <property type="entry name" value="P4Hc"/>
    <property type="match status" value="1"/>
</dbReference>
<keyword evidence="6" id="KW-0408">Iron</keyword>
<protein>
    <recommendedName>
        <fullName evidence="7">Fe2OG dioxygenase domain-containing protein</fullName>
    </recommendedName>
</protein>
<dbReference type="Pfam" id="PF25238">
    <property type="entry name" value="OGFOD2-like"/>
    <property type="match status" value="1"/>
</dbReference>
<dbReference type="OMA" id="CQAFVDE"/>
<reference evidence="8" key="2">
    <citation type="submission" date="2021-01" db="UniProtKB">
        <authorList>
            <consortium name="EnsemblMetazoa"/>
        </authorList>
    </citation>
    <scope>IDENTIFICATION</scope>
</reference>